<keyword evidence="7" id="KW-0732">Signal</keyword>
<feature type="transmembrane region" description="Helical" evidence="6">
    <location>
        <begin position="359"/>
        <end position="381"/>
    </location>
</feature>
<name>F0XH45_GROCL</name>
<evidence type="ECO:0000313" key="9">
    <source>
        <dbReference type="Proteomes" id="UP000007796"/>
    </source>
</evidence>
<dbReference type="PANTHER" id="PTHR23507:SF1">
    <property type="entry name" value="FI18259P1-RELATED"/>
    <property type="match status" value="1"/>
</dbReference>
<dbReference type="GeneID" id="25976237"/>
<evidence type="ECO:0000256" key="6">
    <source>
        <dbReference type="SAM" id="Phobius"/>
    </source>
</evidence>
<keyword evidence="2 6" id="KW-0812">Transmembrane</keyword>
<dbReference type="InParanoid" id="F0XH45"/>
<dbReference type="Proteomes" id="UP000007796">
    <property type="component" value="Unassembled WGS sequence"/>
</dbReference>
<organism evidence="9">
    <name type="scientific">Grosmannia clavigera (strain kw1407 / UAMH 11150)</name>
    <name type="common">Blue stain fungus</name>
    <name type="synonym">Graphiocladiella clavigera</name>
    <dbReference type="NCBI Taxonomy" id="655863"/>
    <lineage>
        <taxon>Eukaryota</taxon>
        <taxon>Fungi</taxon>
        <taxon>Dikarya</taxon>
        <taxon>Ascomycota</taxon>
        <taxon>Pezizomycotina</taxon>
        <taxon>Sordariomycetes</taxon>
        <taxon>Sordariomycetidae</taxon>
        <taxon>Ophiostomatales</taxon>
        <taxon>Ophiostomataceae</taxon>
        <taxon>Leptographium</taxon>
    </lineage>
</organism>
<feature type="transmembrane region" description="Helical" evidence="6">
    <location>
        <begin position="213"/>
        <end position="233"/>
    </location>
</feature>
<dbReference type="Pfam" id="PF07690">
    <property type="entry name" value="MFS_1"/>
    <property type="match status" value="1"/>
</dbReference>
<dbReference type="GO" id="GO:0022857">
    <property type="term" value="F:transmembrane transporter activity"/>
    <property type="evidence" value="ECO:0007669"/>
    <property type="project" value="InterPro"/>
</dbReference>
<accession>F0XH45</accession>
<evidence type="ECO:0000256" key="7">
    <source>
        <dbReference type="SAM" id="SignalP"/>
    </source>
</evidence>
<evidence type="ECO:0000313" key="8">
    <source>
        <dbReference type="EMBL" id="EFX03238.1"/>
    </source>
</evidence>
<keyword evidence="3 6" id="KW-1133">Transmembrane helix</keyword>
<evidence type="ECO:0000256" key="2">
    <source>
        <dbReference type="ARBA" id="ARBA00022692"/>
    </source>
</evidence>
<reference evidence="8 9" key="1">
    <citation type="journal article" date="2011" name="Proc. Natl. Acad. Sci. U.S.A.">
        <title>Genome and transcriptome analyses of the mountain pine beetle-fungal symbiont Grosmannia clavigera, a lodgepole pine pathogen.</title>
        <authorList>
            <person name="DiGuistini S."/>
            <person name="Wang Y."/>
            <person name="Liao N.Y."/>
            <person name="Taylor G."/>
            <person name="Tanguay P."/>
            <person name="Feau N."/>
            <person name="Henrissat B."/>
            <person name="Chan S.K."/>
            <person name="Hesse-Orce U."/>
            <person name="Alamouti S.M."/>
            <person name="Tsui C.K.M."/>
            <person name="Docking R.T."/>
            <person name="Levasseur A."/>
            <person name="Haridas S."/>
            <person name="Robertson G."/>
            <person name="Birol I."/>
            <person name="Holt R.A."/>
            <person name="Marra M.A."/>
            <person name="Hamelin R.C."/>
            <person name="Hirst M."/>
            <person name="Jones S.J.M."/>
            <person name="Bohlmann J."/>
            <person name="Breuil C."/>
        </authorList>
    </citation>
    <scope>NUCLEOTIDE SEQUENCE [LARGE SCALE GENOMIC DNA]</scope>
    <source>
        <strain evidence="9">kw1407 / UAMH 11150</strain>
    </source>
</reference>
<feature type="region of interest" description="Disordered" evidence="5">
    <location>
        <begin position="35"/>
        <end position="69"/>
    </location>
</feature>
<keyword evidence="9" id="KW-1185">Reference proteome</keyword>
<dbReference type="HOGENOM" id="CLU_017517_0_0_1"/>
<dbReference type="InterPro" id="IPR011701">
    <property type="entry name" value="MFS"/>
</dbReference>
<gene>
    <name evidence="8" type="ORF">CMQ_3167</name>
</gene>
<proteinExistence type="predicted"/>
<dbReference type="GO" id="GO:0016020">
    <property type="term" value="C:membrane"/>
    <property type="evidence" value="ECO:0007669"/>
    <property type="project" value="UniProtKB-SubCell"/>
</dbReference>
<protein>
    <submittedName>
        <fullName evidence="8">Tetracycline-efflux transporter</fullName>
    </submittedName>
</protein>
<evidence type="ECO:0000256" key="5">
    <source>
        <dbReference type="SAM" id="MobiDB-lite"/>
    </source>
</evidence>
<feature type="transmembrane region" description="Helical" evidence="6">
    <location>
        <begin position="78"/>
        <end position="104"/>
    </location>
</feature>
<feature type="compositionally biased region" description="Low complexity" evidence="5">
    <location>
        <begin position="54"/>
        <end position="69"/>
    </location>
</feature>
<dbReference type="SUPFAM" id="SSF103473">
    <property type="entry name" value="MFS general substrate transporter"/>
    <property type="match status" value="1"/>
</dbReference>
<evidence type="ECO:0000256" key="1">
    <source>
        <dbReference type="ARBA" id="ARBA00004141"/>
    </source>
</evidence>
<sequence length="530" mass="56741">MAGKLLLSWGITMVPRVNVLVSLICQQMVDNGTLGSTPMPQHEMDMGTGSGNQPGSDYSSGSHNSSSPDSNICSAPQVLAGVAFLSTYRDLITGILGAVMSFYLGKLSDRIGRVKVMALNGHGLLAGELVFFLVVAFPRTIDYHWLFLSFAVDGLSGSFPLLMASTASYVADTTTDNDRIVAMGWLQSGMFLGMALGPAIGTALSQLTPDRPAAVFLWAIICHIVGLLCLLLLPESRKDVHDVQMAPINPEFDELDHSTHKHHDHHHHMYLNHARGHNHGHLAPSPGQSLGSFLRSTLSLAAVDSLFDSSSDHATVRRHRRNLFLLLAVTSIMFGCSVGSMDVLMIYPQAQFQWSMMTTGNFISIVNIFRTVSSTLFLQLLMKFLTSRFRSAFAKKASLNSQVSPPDSQLAEAAQATQLPLLRLALFSDLLGFIGFGLAPSGFLFTAAGVLSSLSALSVSATQAAMTILVLPEHVGKLMGHGWVSAGADSAGSTAGCEPGVRMDRVDVAAGCILRLGGSHWSWSGDDLIS</sequence>
<feature type="transmembrane region" description="Helical" evidence="6">
    <location>
        <begin position="143"/>
        <end position="164"/>
    </location>
</feature>
<dbReference type="PANTHER" id="PTHR23507">
    <property type="entry name" value="ZGC:174356"/>
    <property type="match status" value="1"/>
</dbReference>
<dbReference type="eggNOG" id="KOG2816">
    <property type="taxonomic scope" value="Eukaryota"/>
</dbReference>
<dbReference type="RefSeq" id="XP_014172720.1">
    <property type="nucleotide sequence ID" value="XM_014317245.1"/>
</dbReference>
<feature type="transmembrane region" description="Helical" evidence="6">
    <location>
        <begin position="424"/>
        <end position="445"/>
    </location>
</feature>
<feature type="transmembrane region" description="Helical" evidence="6">
    <location>
        <begin position="323"/>
        <end position="347"/>
    </location>
</feature>
<feature type="transmembrane region" description="Helical" evidence="6">
    <location>
        <begin position="185"/>
        <end position="207"/>
    </location>
</feature>
<dbReference type="AlphaFoldDB" id="F0XH45"/>
<evidence type="ECO:0000256" key="4">
    <source>
        <dbReference type="ARBA" id="ARBA00023136"/>
    </source>
</evidence>
<dbReference type="EMBL" id="GL629769">
    <property type="protein sequence ID" value="EFX03238.1"/>
    <property type="molecule type" value="Genomic_DNA"/>
</dbReference>
<feature type="transmembrane region" description="Helical" evidence="6">
    <location>
        <begin position="116"/>
        <end position="137"/>
    </location>
</feature>
<dbReference type="InterPro" id="IPR036259">
    <property type="entry name" value="MFS_trans_sf"/>
</dbReference>
<dbReference type="Gene3D" id="1.20.1250.20">
    <property type="entry name" value="MFS general substrate transporter like domains"/>
    <property type="match status" value="1"/>
</dbReference>
<feature type="chain" id="PRO_5003263926" evidence="7">
    <location>
        <begin position="20"/>
        <end position="530"/>
    </location>
</feature>
<keyword evidence="4 6" id="KW-0472">Membrane</keyword>
<comment type="subcellular location">
    <subcellularLocation>
        <location evidence="1">Membrane</location>
        <topology evidence="1">Multi-pass membrane protein</topology>
    </subcellularLocation>
</comment>
<feature type="signal peptide" evidence="7">
    <location>
        <begin position="1"/>
        <end position="19"/>
    </location>
</feature>
<dbReference type="OrthoDB" id="3026777at2759"/>
<evidence type="ECO:0000256" key="3">
    <source>
        <dbReference type="ARBA" id="ARBA00022989"/>
    </source>
</evidence>